<proteinExistence type="predicted"/>
<evidence type="ECO:0000256" key="1">
    <source>
        <dbReference type="ARBA" id="ARBA00023015"/>
    </source>
</evidence>
<reference evidence="5 6" key="1">
    <citation type="submission" date="2020-08" db="EMBL/GenBank/DDBJ databases">
        <title>Genomic Encyclopedia of Type Strains, Phase IV (KMG-IV): sequencing the most valuable type-strain genomes for metagenomic binning, comparative biology and taxonomic classification.</title>
        <authorList>
            <person name="Goeker M."/>
        </authorList>
    </citation>
    <scope>NUCLEOTIDE SEQUENCE [LARGE SCALE GENOMIC DNA]</scope>
    <source>
        <strain evidence="5 6">DSM 22368</strain>
    </source>
</reference>
<evidence type="ECO:0000259" key="4">
    <source>
        <dbReference type="PROSITE" id="PS01124"/>
    </source>
</evidence>
<keyword evidence="3" id="KW-0804">Transcription</keyword>
<evidence type="ECO:0000256" key="2">
    <source>
        <dbReference type="ARBA" id="ARBA00023125"/>
    </source>
</evidence>
<dbReference type="PANTHER" id="PTHR47894:SF4">
    <property type="entry name" value="HTH-TYPE TRANSCRIPTIONAL REGULATOR GADX"/>
    <property type="match status" value="1"/>
</dbReference>
<dbReference type="Proteomes" id="UP000528457">
    <property type="component" value="Unassembled WGS sequence"/>
</dbReference>
<dbReference type="GO" id="GO:0005829">
    <property type="term" value="C:cytosol"/>
    <property type="evidence" value="ECO:0007669"/>
    <property type="project" value="TreeGrafter"/>
</dbReference>
<sequence length="340" mass="38911">MSTQIISPLQVRASNLYGFDQAVRSLGGDHRPLFEELNLDPGLIERPNDLFAFVDFNRLLNLGAERLDCPYFGVLCAKMHESAPFDTFLQIIKRSPNLAAAQVLSDRYRGLESEVTFFKVVTEQGLAIVHRLYNAPFQFDTRQHRFFTLTRAFVLGQLLLKEDWRPQSVSFSFSQPGPGPFERLFGTPVYFNREADSYCFPEEDLYRPLLSSDEELLDILQSHAEQLKKHFELGGKLQPVVRKLIQQGLSSGNADLHQISILLKMHPRALQRGLIKEGITFKALLLQTRMEIAQDLLLNSDISLTEISELIGYSELSAFSRAFKRFLNLSPEDWRTQKLK</sequence>
<dbReference type="PROSITE" id="PS00041">
    <property type="entry name" value="HTH_ARAC_FAMILY_1"/>
    <property type="match status" value="1"/>
</dbReference>
<dbReference type="PROSITE" id="PS01124">
    <property type="entry name" value="HTH_ARAC_FAMILY_2"/>
    <property type="match status" value="1"/>
</dbReference>
<evidence type="ECO:0000313" key="5">
    <source>
        <dbReference type="EMBL" id="MBB6520244.1"/>
    </source>
</evidence>
<gene>
    <name evidence="5" type="ORF">HNR48_000522</name>
</gene>
<organism evidence="5 6">
    <name type="scientific">Pseudoteredinibacter isoporae</name>
    <dbReference type="NCBI Taxonomy" id="570281"/>
    <lineage>
        <taxon>Bacteria</taxon>
        <taxon>Pseudomonadati</taxon>
        <taxon>Pseudomonadota</taxon>
        <taxon>Gammaproteobacteria</taxon>
        <taxon>Cellvibrionales</taxon>
        <taxon>Cellvibrionaceae</taxon>
        <taxon>Pseudoteredinibacter</taxon>
    </lineage>
</organism>
<dbReference type="PRINTS" id="PR00032">
    <property type="entry name" value="HTHARAC"/>
</dbReference>
<dbReference type="AlphaFoldDB" id="A0A7X0JR37"/>
<dbReference type="EMBL" id="JACHHT010000001">
    <property type="protein sequence ID" value="MBB6520244.1"/>
    <property type="molecule type" value="Genomic_DNA"/>
</dbReference>
<dbReference type="PANTHER" id="PTHR47894">
    <property type="entry name" value="HTH-TYPE TRANSCRIPTIONAL REGULATOR GADX"/>
    <property type="match status" value="1"/>
</dbReference>
<comment type="caution">
    <text evidence="5">The sequence shown here is derived from an EMBL/GenBank/DDBJ whole genome shotgun (WGS) entry which is preliminary data.</text>
</comment>
<dbReference type="InterPro" id="IPR020449">
    <property type="entry name" value="Tscrpt_reg_AraC-type_HTH"/>
</dbReference>
<dbReference type="RefSeq" id="WP_166851800.1">
    <property type="nucleotide sequence ID" value="NZ_JAAONY010000001.1"/>
</dbReference>
<dbReference type="InterPro" id="IPR018060">
    <property type="entry name" value="HTH_AraC"/>
</dbReference>
<dbReference type="Gene3D" id="1.10.10.60">
    <property type="entry name" value="Homeodomain-like"/>
    <property type="match status" value="1"/>
</dbReference>
<dbReference type="InterPro" id="IPR009057">
    <property type="entry name" value="Homeodomain-like_sf"/>
</dbReference>
<name>A0A7X0JR37_9GAMM</name>
<dbReference type="Pfam" id="PF12833">
    <property type="entry name" value="HTH_18"/>
    <property type="match status" value="1"/>
</dbReference>
<feature type="domain" description="HTH araC/xylS-type" evidence="4">
    <location>
        <begin position="239"/>
        <end position="337"/>
    </location>
</feature>
<accession>A0A7X0JR37</accession>
<dbReference type="GO" id="GO:0000976">
    <property type="term" value="F:transcription cis-regulatory region binding"/>
    <property type="evidence" value="ECO:0007669"/>
    <property type="project" value="TreeGrafter"/>
</dbReference>
<dbReference type="InParanoid" id="A0A7X0JR37"/>
<dbReference type="SUPFAM" id="SSF46689">
    <property type="entry name" value="Homeodomain-like"/>
    <property type="match status" value="1"/>
</dbReference>
<keyword evidence="2 5" id="KW-0238">DNA-binding</keyword>
<keyword evidence="1" id="KW-0805">Transcription regulation</keyword>
<dbReference type="InterPro" id="IPR032687">
    <property type="entry name" value="AraC-type_N"/>
</dbReference>
<dbReference type="InterPro" id="IPR018062">
    <property type="entry name" value="HTH_AraC-typ_CS"/>
</dbReference>
<evidence type="ECO:0000313" key="6">
    <source>
        <dbReference type="Proteomes" id="UP000528457"/>
    </source>
</evidence>
<dbReference type="GO" id="GO:0003700">
    <property type="term" value="F:DNA-binding transcription factor activity"/>
    <property type="evidence" value="ECO:0007669"/>
    <property type="project" value="InterPro"/>
</dbReference>
<protein>
    <submittedName>
        <fullName evidence="5">AraC-like DNA-binding protein</fullName>
    </submittedName>
</protein>
<keyword evidence="6" id="KW-1185">Reference proteome</keyword>
<dbReference type="Pfam" id="PF12625">
    <property type="entry name" value="Arabinose_bd"/>
    <property type="match status" value="1"/>
</dbReference>
<evidence type="ECO:0000256" key="3">
    <source>
        <dbReference type="ARBA" id="ARBA00023163"/>
    </source>
</evidence>
<dbReference type="SMART" id="SM00342">
    <property type="entry name" value="HTH_ARAC"/>
    <property type="match status" value="1"/>
</dbReference>